<protein>
    <submittedName>
        <fullName evidence="2">Uncharacterized protein LOC102802001</fullName>
    </submittedName>
</protein>
<dbReference type="GeneID" id="102802001"/>
<proteinExistence type="predicted"/>
<sequence length="121" mass="13835">MELHTGQQMYSCGSLAPKMGRGGGCMDHKFQRPSEPWELCDGCVSLLSELSSVELAAKQQISEYLPMVAEAARKRHYPQHVVFLETICKQLPVIAKNIGKRYFKPHVELFFDPIFYSLMQR</sequence>
<dbReference type="Proteomes" id="UP000694865">
    <property type="component" value="Unplaced"/>
</dbReference>
<evidence type="ECO:0000313" key="1">
    <source>
        <dbReference type="Proteomes" id="UP000694865"/>
    </source>
</evidence>
<accession>A0ABM0MX68</accession>
<keyword evidence="1" id="KW-1185">Reference proteome</keyword>
<evidence type="ECO:0000313" key="2">
    <source>
        <dbReference type="RefSeq" id="XP_006824609.1"/>
    </source>
</evidence>
<name>A0ABM0MX68_SACKO</name>
<dbReference type="RefSeq" id="XP_006824609.1">
    <property type="nucleotide sequence ID" value="XM_006824546.1"/>
</dbReference>
<organism evidence="1 2">
    <name type="scientific">Saccoglossus kowalevskii</name>
    <name type="common">Acorn worm</name>
    <dbReference type="NCBI Taxonomy" id="10224"/>
    <lineage>
        <taxon>Eukaryota</taxon>
        <taxon>Metazoa</taxon>
        <taxon>Hemichordata</taxon>
        <taxon>Enteropneusta</taxon>
        <taxon>Harrimaniidae</taxon>
        <taxon>Saccoglossus</taxon>
    </lineage>
</organism>
<reference evidence="2" key="1">
    <citation type="submission" date="2025-08" db="UniProtKB">
        <authorList>
            <consortium name="RefSeq"/>
        </authorList>
    </citation>
    <scope>IDENTIFICATION</scope>
    <source>
        <tissue evidence="2">Testes</tissue>
    </source>
</reference>
<gene>
    <name evidence="2" type="primary">LOC102802001</name>
</gene>